<proteinExistence type="predicted"/>
<comment type="caution">
    <text evidence="2">The sequence shown here is derived from an EMBL/GenBank/DDBJ whole genome shotgun (WGS) entry which is preliminary data.</text>
</comment>
<dbReference type="SMART" id="SM00248">
    <property type="entry name" value="ANK"/>
    <property type="match status" value="5"/>
</dbReference>
<dbReference type="PANTHER" id="PTHR24159">
    <property type="match status" value="1"/>
</dbReference>
<name>A0ABR2KXW3_9EUKA</name>
<keyword evidence="3" id="KW-1185">Reference proteome</keyword>
<protein>
    <recommendedName>
        <fullName evidence="1">DUF3447 domain-containing protein</fullName>
    </recommendedName>
</protein>
<dbReference type="PANTHER" id="PTHR24159:SF5">
    <property type="entry name" value="ANK_REP_REGION DOMAIN-CONTAINING PROTEIN"/>
    <property type="match status" value="1"/>
</dbReference>
<dbReference type="SUPFAM" id="SSF48403">
    <property type="entry name" value="Ankyrin repeat"/>
    <property type="match status" value="1"/>
</dbReference>
<gene>
    <name evidence="2" type="ORF">M9Y10_013582</name>
</gene>
<dbReference type="Gene3D" id="1.25.40.20">
    <property type="entry name" value="Ankyrin repeat-containing domain"/>
    <property type="match status" value="2"/>
</dbReference>
<dbReference type="InterPro" id="IPR002110">
    <property type="entry name" value="Ankyrin_rpt"/>
</dbReference>
<accession>A0ABR2KXW3</accession>
<sequence length="367" mass="44051">MYDHLIEYHNQTYGFIYDGTIEFQSLNFKFFLRFDHNESLYYAILSDDLDLLQKIVVLNEIDIQQLYKFPHFEIYFQFKSSTLLEYAAFFGSIQCFKYLLVNSNNIDFKILLECSIAGGNYDIIHIVENQSHDISITQNVNLLYLAILYMRNDLIEYLISTYDIKINAECYNKCIYSSNYDALAMLIDFDNAMSINDYGENRITPLCTASYEGYLDFFIYLLSFDETDLNKTGFYGKNILHYAVLGFKPEIIIYILSNRLIDPDDKDEFGETPEDIANYNVDIWGNIPYIFEYYSNIKRLELRKYNWIVDFNDFEDEKDFKQKKRYLDKKFKQKKMSHDFHMKRKVKNKKSKKKKFDLKFYNEDYRI</sequence>
<dbReference type="InterPro" id="IPR036770">
    <property type="entry name" value="Ankyrin_rpt-contain_sf"/>
</dbReference>
<organism evidence="2 3">
    <name type="scientific">Tritrichomonas musculus</name>
    <dbReference type="NCBI Taxonomy" id="1915356"/>
    <lineage>
        <taxon>Eukaryota</taxon>
        <taxon>Metamonada</taxon>
        <taxon>Parabasalia</taxon>
        <taxon>Tritrichomonadida</taxon>
        <taxon>Tritrichomonadidae</taxon>
        <taxon>Tritrichomonas</taxon>
    </lineage>
</organism>
<dbReference type="EMBL" id="JAPFFF010000002">
    <property type="protein sequence ID" value="KAK8895698.1"/>
    <property type="molecule type" value="Genomic_DNA"/>
</dbReference>
<evidence type="ECO:0000259" key="1">
    <source>
        <dbReference type="Pfam" id="PF11929"/>
    </source>
</evidence>
<reference evidence="2 3" key="1">
    <citation type="submission" date="2024-04" db="EMBL/GenBank/DDBJ databases">
        <title>Tritrichomonas musculus Genome.</title>
        <authorList>
            <person name="Alves-Ferreira E."/>
            <person name="Grigg M."/>
            <person name="Lorenzi H."/>
            <person name="Galac M."/>
        </authorList>
    </citation>
    <scope>NUCLEOTIDE SEQUENCE [LARGE SCALE GENOMIC DNA]</scope>
    <source>
        <strain evidence="2 3">EAF2021</strain>
    </source>
</reference>
<evidence type="ECO:0000313" key="3">
    <source>
        <dbReference type="Proteomes" id="UP001470230"/>
    </source>
</evidence>
<evidence type="ECO:0000313" key="2">
    <source>
        <dbReference type="EMBL" id="KAK8895698.1"/>
    </source>
</evidence>
<dbReference type="Pfam" id="PF11929">
    <property type="entry name" value="DUF3447"/>
    <property type="match status" value="1"/>
</dbReference>
<dbReference type="Proteomes" id="UP001470230">
    <property type="component" value="Unassembled WGS sequence"/>
</dbReference>
<feature type="domain" description="DUF3447" evidence="1">
    <location>
        <begin position="109"/>
        <end position="184"/>
    </location>
</feature>
<dbReference type="InterPro" id="IPR020683">
    <property type="entry name" value="DUF3447"/>
</dbReference>